<reference evidence="9 10" key="1">
    <citation type="journal article" date="2016" name="Nat. Commun.">
        <title>Thousands of microbial genomes shed light on interconnected biogeochemical processes in an aquifer system.</title>
        <authorList>
            <person name="Anantharaman K."/>
            <person name="Brown C.T."/>
            <person name="Hug L.A."/>
            <person name="Sharon I."/>
            <person name="Castelle C.J."/>
            <person name="Probst A.J."/>
            <person name="Thomas B.C."/>
            <person name="Singh A."/>
            <person name="Wilkins M.J."/>
            <person name="Karaoz U."/>
            <person name="Brodie E.L."/>
            <person name="Williams K.H."/>
            <person name="Hubbard S.S."/>
            <person name="Banfield J.F."/>
        </authorList>
    </citation>
    <scope>NUCLEOTIDE SEQUENCE [LARGE SCALE GENOMIC DNA]</scope>
</reference>
<dbReference type="PROSITE" id="PS51880">
    <property type="entry name" value="TGS"/>
    <property type="match status" value="1"/>
</dbReference>
<dbReference type="InterPro" id="IPR031167">
    <property type="entry name" value="G_OBG"/>
</dbReference>
<evidence type="ECO:0000256" key="4">
    <source>
        <dbReference type="ARBA" id="ARBA00022840"/>
    </source>
</evidence>
<dbReference type="GO" id="GO:0005524">
    <property type="term" value="F:ATP binding"/>
    <property type="evidence" value="ECO:0007669"/>
    <property type="project" value="UniProtKB-UniRule"/>
</dbReference>
<dbReference type="InterPro" id="IPR004396">
    <property type="entry name" value="ATPase_YchF/OLA1"/>
</dbReference>
<dbReference type="GO" id="GO:0005737">
    <property type="term" value="C:cytoplasm"/>
    <property type="evidence" value="ECO:0007669"/>
    <property type="project" value="TreeGrafter"/>
</dbReference>
<dbReference type="FunFam" id="1.10.150.300:FF:000001">
    <property type="entry name" value="Ribosome-binding ATPase YchF"/>
    <property type="match status" value="1"/>
</dbReference>
<dbReference type="Pfam" id="PF06071">
    <property type="entry name" value="YchF-GTPase_C"/>
    <property type="match status" value="1"/>
</dbReference>
<dbReference type="InterPro" id="IPR023192">
    <property type="entry name" value="TGS-like_dom_sf"/>
</dbReference>
<evidence type="ECO:0000256" key="1">
    <source>
        <dbReference type="ARBA" id="ARBA00001946"/>
    </source>
</evidence>
<evidence type="ECO:0000259" key="8">
    <source>
        <dbReference type="PROSITE" id="PS51880"/>
    </source>
</evidence>
<dbReference type="InterPro" id="IPR004095">
    <property type="entry name" value="TGS"/>
</dbReference>
<comment type="function">
    <text evidence="6">ATPase that binds to both the 70S ribosome and the 50S ribosomal subunit in a nucleotide-independent manner.</text>
</comment>
<keyword evidence="5" id="KW-0460">Magnesium</keyword>
<dbReference type="InterPro" id="IPR012676">
    <property type="entry name" value="TGS-like"/>
</dbReference>
<evidence type="ECO:0000256" key="2">
    <source>
        <dbReference type="ARBA" id="ARBA00022723"/>
    </source>
</evidence>
<sequence>MSFSIGIVGLPNVGKSTLFKALTKKQIDIANYPFCTIEPNKGIVLVPDERLKNLADMSKSEKIIYTTIEFVDIAGLVKGAHKGEGLGNQFLANIREADAICHVIRGFALGNIIHVAGKVDPEEDAEIVEMELAFSDLDAAKKHLSKLRDKVKSAGAKDEKDTRSLIELFEKKIVPALEQGLPLRKAGLSAEELAAVQYMSFLTVKPMIYLLNVDENTINEAPNLPKLKNEIIIPVCAKIEADLADLNAAEAQEYMKEMGIAVSGLDKIILEAYKVLNLISFLTTGQDETRAWTITRGMLAPQAAGKIHGDFERGFIAADVINWQDLLTVGSEVAAREKGMIRLEGKKYEVKDGDVCVFKFNV</sequence>
<keyword evidence="4 6" id="KW-0067">ATP-binding</keyword>
<feature type="domain" description="TGS" evidence="8">
    <location>
        <begin position="277"/>
        <end position="360"/>
    </location>
</feature>
<dbReference type="PIRSF" id="PIRSF006641">
    <property type="entry name" value="CHP00092"/>
    <property type="match status" value="1"/>
</dbReference>
<dbReference type="InterPro" id="IPR041706">
    <property type="entry name" value="YchF_N"/>
</dbReference>
<comment type="caution">
    <text evidence="9">The sequence shown here is derived from an EMBL/GenBank/DDBJ whole genome shotgun (WGS) entry which is preliminary data.</text>
</comment>
<evidence type="ECO:0000259" key="7">
    <source>
        <dbReference type="PROSITE" id="PS51710"/>
    </source>
</evidence>
<dbReference type="InterPro" id="IPR027417">
    <property type="entry name" value="P-loop_NTPase"/>
</dbReference>
<dbReference type="GO" id="GO:0016887">
    <property type="term" value="F:ATP hydrolysis activity"/>
    <property type="evidence" value="ECO:0007669"/>
    <property type="project" value="UniProtKB-UniRule"/>
</dbReference>
<dbReference type="PANTHER" id="PTHR23305:SF18">
    <property type="entry name" value="OBG-TYPE G DOMAIN-CONTAINING PROTEIN"/>
    <property type="match status" value="1"/>
</dbReference>
<dbReference type="Pfam" id="PF01926">
    <property type="entry name" value="MMR_HSR1"/>
    <property type="match status" value="1"/>
</dbReference>
<comment type="similarity">
    <text evidence="6">Belongs to the TRAFAC class OBG-HflX-like GTPase superfamily. OBG GTPase family. YchF/OLA1 subfamily.</text>
</comment>
<evidence type="ECO:0000256" key="3">
    <source>
        <dbReference type="ARBA" id="ARBA00022741"/>
    </source>
</evidence>
<dbReference type="InterPro" id="IPR006073">
    <property type="entry name" value="GTP-bd"/>
</dbReference>
<keyword evidence="3 6" id="KW-0547">Nucleotide-binding</keyword>
<evidence type="ECO:0000256" key="5">
    <source>
        <dbReference type="ARBA" id="ARBA00022842"/>
    </source>
</evidence>
<feature type="domain" description="OBG-type G" evidence="7">
    <location>
        <begin position="3"/>
        <end position="255"/>
    </location>
</feature>
<organism evidence="9 10">
    <name type="scientific">Candidatus Falkowbacteria bacterium RIFOXYC2_FULL_48_21</name>
    <dbReference type="NCBI Taxonomy" id="1798005"/>
    <lineage>
        <taxon>Bacteria</taxon>
        <taxon>Candidatus Falkowiibacteriota</taxon>
    </lineage>
</organism>
<evidence type="ECO:0000313" key="9">
    <source>
        <dbReference type="EMBL" id="OGF37908.1"/>
    </source>
</evidence>
<evidence type="ECO:0000256" key="6">
    <source>
        <dbReference type="HAMAP-Rule" id="MF_00944"/>
    </source>
</evidence>
<name>A0A1F5TG49_9BACT</name>
<proteinExistence type="inferred from homology"/>
<dbReference type="SUPFAM" id="SSF81271">
    <property type="entry name" value="TGS-like"/>
    <property type="match status" value="1"/>
</dbReference>
<comment type="cofactor">
    <cofactor evidence="1">
        <name>Mg(2+)</name>
        <dbReference type="ChEBI" id="CHEBI:18420"/>
    </cofactor>
</comment>
<dbReference type="Proteomes" id="UP000178656">
    <property type="component" value="Unassembled WGS sequence"/>
</dbReference>
<dbReference type="Gene3D" id="1.10.150.300">
    <property type="entry name" value="TGS-like domain"/>
    <property type="match status" value="1"/>
</dbReference>
<dbReference type="InterPro" id="IPR012675">
    <property type="entry name" value="Beta-grasp_dom_sf"/>
</dbReference>
<dbReference type="AlphaFoldDB" id="A0A1F5TG49"/>
<dbReference type="GO" id="GO:0043023">
    <property type="term" value="F:ribosomal large subunit binding"/>
    <property type="evidence" value="ECO:0007669"/>
    <property type="project" value="UniProtKB-UniRule"/>
</dbReference>
<dbReference type="CDD" id="cd01900">
    <property type="entry name" value="YchF"/>
    <property type="match status" value="1"/>
</dbReference>
<dbReference type="PROSITE" id="PS51710">
    <property type="entry name" value="G_OBG"/>
    <property type="match status" value="1"/>
</dbReference>
<dbReference type="HAMAP" id="MF_00944">
    <property type="entry name" value="YchF_OLA1_ATPase"/>
    <property type="match status" value="1"/>
</dbReference>
<dbReference type="GO" id="GO:0005525">
    <property type="term" value="F:GTP binding"/>
    <property type="evidence" value="ECO:0007669"/>
    <property type="project" value="InterPro"/>
</dbReference>
<evidence type="ECO:0000313" key="10">
    <source>
        <dbReference type="Proteomes" id="UP000178656"/>
    </source>
</evidence>
<dbReference type="GO" id="GO:0046872">
    <property type="term" value="F:metal ion binding"/>
    <property type="evidence" value="ECO:0007669"/>
    <property type="project" value="UniProtKB-KW"/>
</dbReference>
<feature type="binding site" evidence="6">
    <location>
        <begin position="12"/>
        <end position="17"/>
    </location>
    <ligand>
        <name>ATP</name>
        <dbReference type="ChEBI" id="CHEBI:30616"/>
    </ligand>
</feature>
<dbReference type="EMBL" id="MFGM01000012">
    <property type="protein sequence ID" value="OGF37908.1"/>
    <property type="molecule type" value="Genomic_DNA"/>
</dbReference>
<accession>A0A1F5TG49</accession>
<dbReference type="FunFam" id="3.10.20.30:FF:000001">
    <property type="entry name" value="Ribosome-binding ATPase YchF"/>
    <property type="match status" value="1"/>
</dbReference>
<dbReference type="InterPro" id="IPR013029">
    <property type="entry name" value="YchF_C"/>
</dbReference>
<dbReference type="PANTHER" id="PTHR23305">
    <property type="entry name" value="OBG GTPASE FAMILY"/>
    <property type="match status" value="1"/>
</dbReference>
<gene>
    <name evidence="6" type="primary">ychF</name>
    <name evidence="9" type="ORF">A2482_01740</name>
</gene>
<keyword evidence="2" id="KW-0479">Metal-binding</keyword>
<protein>
    <recommendedName>
        <fullName evidence="6">Ribosome-binding ATPase YchF</fullName>
    </recommendedName>
</protein>
<dbReference type="Gene3D" id="3.40.50.300">
    <property type="entry name" value="P-loop containing nucleotide triphosphate hydrolases"/>
    <property type="match status" value="1"/>
</dbReference>
<dbReference type="Gene3D" id="3.10.20.30">
    <property type="match status" value="1"/>
</dbReference>
<dbReference type="SUPFAM" id="SSF52540">
    <property type="entry name" value="P-loop containing nucleoside triphosphate hydrolases"/>
    <property type="match status" value="1"/>
</dbReference>
<dbReference type="NCBIfam" id="TIGR00092">
    <property type="entry name" value="redox-regulated ATPase YchF"/>
    <property type="match status" value="1"/>
</dbReference>
<dbReference type="PRINTS" id="PR00326">
    <property type="entry name" value="GTP1OBG"/>
</dbReference>